<accession>A0AAU9JIA8</accession>
<evidence type="ECO:0000256" key="1">
    <source>
        <dbReference type="SAM" id="Coils"/>
    </source>
</evidence>
<comment type="caution">
    <text evidence="2">The sequence shown here is derived from an EMBL/GenBank/DDBJ whole genome shotgun (WGS) entry which is preliminary data.</text>
</comment>
<dbReference type="PANTHER" id="PTHR35381:SF1">
    <property type="entry name" value="EF-HAND DOMAIN-CONTAINING PROTEIN"/>
    <property type="match status" value="1"/>
</dbReference>
<evidence type="ECO:0008006" key="4">
    <source>
        <dbReference type="Google" id="ProtNLM"/>
    </source>
</evidence>
<feature type="coiled-coil region" evidence="1">
    <location>
        <begin position="513"/>
        <end position="540"/>
    </location>
</feature>
<evidence type="ECO:0000313" key="3">
    <source>
        <dbReference type="Proteomes" id="UP001162131"/>
    </source>
</evidence>
<dbReference type="PANTHER" id="PTHR35381">
    <property type="entry name" value="EF-HAND DOMAIN-CONTAINING PROTEIN"/>
    <property type="match status" value="1"/>
</dbReference>
<dbReference type="AlphaFoldDB" id="A0AAU9JIA8"/>
<name>A0AAU9JIA8_9CILI</name>
<proteinExistence type="predicted"/>
<organism evidence="2 3">
    <name type="scientific">Blepharisma stoltei</name>
    <dbReference type="NCBI Taxonomy" id="1481888"/>
    <lineage>
        <taxon>Eukaryota</taxon>
        <taxon>Sar</taxon>
        <taxon>Alveolata</taxon>
        <taxon>Ciliophora</taxon>
        <taxon>Postciliodesmatophora</taxon>
        <taxon>Heterotrichea</taxon>
        <taxon>Heterotrichida</taxon>
        <taxon>Blepharismidae</taxon>
        <taxon>Blepharisma</taxon>
    </lineage>
</organism>
<dbReference type="Proteomes" id="UP001162131">
    <property type="component" value="Unassembled WGS sequence"/>
</dbReference>
<protein>
    <recommendedName>
        <fullName evidence="4">EF-hand domain-containing protein</fullName>
    </recommendedName>
</protein>
<keyword evidence="1" id="KW-0175">Coiled coil</keyword>
<dbReference type="EMBL" id="CAJZBQ010000038">
    <property type="protein sequence ID" value="CAG9325416.1"/>
    <property type="molecule type" value="Genomic_DNA"/>
</dbReference>
<evidence type="ECO:0000313" key="2">
    <source>
        <dbReference type="EMBL" id="CAG9325416.1"/>
    </source>
</evidence>
<sequence>MDDRKTPSFLISGDVSAIDPDISDDFFRPIGNDRGDEILVVSIDIGDGRHDQLIVCENDNPEDIVFEFCERNNLNESIHFALLQQILSIIPEEASTTVTPKKIRSSMMHNGFTSATSEYTYRPKINNNSKKIVSEKTKQNVYERLYKVKANKNSKLEETSTKPKPATFNAKNESAGKQLYYRGLTLQQKTKRYVERLKKEKLEQEMREVTFKPRTNSSGGIRNKTPEIQLLKKHQESNEKIKKLKLEKRRSELEGCTFTPKTNTKRSARKLNQSADKCIELYKRSTSIQTQREKRAYEMLKLTCPFTPKIIPCPSSSKNTKRDLDFTCGKTLDEYIEEKKQYQKTDLKTNQPWFTPKTGRPPSHRDISPGNIWDYLYSKTSRSNSLEPEIKPILTDENSEKIISTIKRVRFFDIFSQLGPDESGRISSETIKKSTLQSTIRAIIDPLITELAQLNENLDFEEFYDSMNALFRRLTPGERSIILKIRKSKEIDESNKLANKSSLSRSFSASGMYEREKMRVKMLTEKFDEIRAEKQAEEIKKCTFKPNIHKWTPTNSSRRVLQS</sequence>
<keyword evidence="3" id="KW-1185">Reference proteome</keyword>
<gene>
    <name evidence="2" type="ORF">BSTOLATCC_MIC38671</name>
</gene>
<reference evidence="2" key="1">
    <citation type="submission" date="2021-09" db="EMBL/GenBank/DDBJ databases">
        <authorList>
            <consortium name="AG Swart"/>
            <person name="Singh M."/>
            <person name="Singh A."/>
            <person name="Seah K."/>
            <person name="Emmerich C."/>
        </authorList>
    </citation>
    <scope>NUCLEOTIDE SEQUENCE</scope>
    <source>
        <strain evidence="2">ATCC30299</strain>
    </source>
</reference>